<gene>
    <name evidence="1" type="ORF">PSNMU_V1.4_AUG-EV-PASAV3_0086450</name>
</gene>
<accession>A0A448ZI38</accession>
<organism evidence="1 2">
    <name type="scientific">Pseudo-nitzschia multistriata</name>
    <dbReference type="NCBI Taxonomy" id="183589"/>
    <lineage>
        <taxon>Eukaryota</taxon>
        <taxon>Sar</taxon>
        <taxon>Stramenopiles</taxon>
        <taxon>Ochrophyta</taxon>
        <taxon>Bacillariophyta</taxon>
        <taxon>Bacillariophyceae</taxon>
        <taxon>Bacillariophycidae</taxon>
        <taxon>Bacillariales</taxon>
        <taxon>Bacillariaceae</taxon>
        <taxon>Pseudo-nitzschia</taxon>
    </lineage>
</organism>
<proteinExistence type="predicted"/>
<dbReference type="Proteomes" id="UP000291116">
    <property type="component" value="Unassembled WGS sequence"/>
</dbReference>
<reference evidence="1 2" key="1">
    <citation type="submission" date="2019-01" db="EMBL/GenBank/DDBJ databases">
        <authorList>
            <person name="Ferrante I. M."/>
        </authorList>
    </citation>
    <scope>NUCLEOTIDE SEQUENCE [LARGE SCALE GENOMIC DNA]</scope>
    <source>
        <strain evidence="1 2">B856</strain>
    </source>
</reference>
<protein>
    <submittedName>
        <fullName evidence="1">Uncharacterized protein</fullName>
    </submittedName>
</protein>
<name>A0A448ZI38_9STRA</name>
<sequence length="68" mass="8034">MPYLTSSHRYRELFFDISRLELHLRGKSGKVLQVECMQSNSRLIYSPKAVFVSRLQTSMRKRTSKPPF</sequence>
<dbReference type="AlphaFoldDB" id="A0A448ZI38"/>
<keyword evidence="2" id="KW-1185">Reference proteome</keyword>
<evidence type="ECO:0000313" key="2">
    <source>
        <dbReference type="Proteomes" id="UP000291116"/>
    </source>
</evidence>
<evidence type="ECO:0000313" key="1">
    <source>
        <dbReference type="EMBL" id="VEU41710.1"/>
    </source>
</evidence>
<dbReference type="EMBL" id="CAACVS010000376">
    <property type="protein sequence ID" value="VEU41710.1"/>
    <property type="molecule type" value="Genomic_DNA"/>
</dbReference>